<proteinExistence type="inferred from homology"/>
<dbReference type="Pfam" id="PF13505">
    <property type="entry name" value="OMP_b-brl"/>
    <property type="match status" value="1"/>
</dbReference>
<feature type="domain" description="Outer membrane protein beta-barrel" evidence="7">
    <location>
        <begin position="41"/>
        <end position="236"/>
    </location>
</feature>
<feature type="chain" id="PRO_5030068528" evidence="6">
    <location>
        <begin position="23"/>
        <end position="236"/>
    </location>
</feature>
<protein>
    <submittedName>
        <fullName evidence="8">Porin family protein</fullName>
    </submittedName>
</protein>
<dbReference type="AlphaFoldDB" id="A0A370L9X6"/>
<keyword evidence="2 6" id="KW-0732">Signal</keyword>
<name>A0A370L9X6_9HYPH</name>
<organism evidence="8 9">
    <name type="scientific">Bosea caraganae</name>
    <dbReference type="NCBI Taxonomy" id="2763117"/>
    <lineage>
        <taxon>Bacteria</taxon>
        <taxon>Pseudomonadati</taxon>
        <taxon>Pseudomonadota</taxon>
        <taxon>Alphaproteobacteria</taxon>
        <taxon>Hyphomicrobiales</taxon>
        <taxon>Boseaceae</taxon>
        <taxon>Bosea</taxon>
    </lineage>
</organism>
<evidence type="ECO:0000256" key="1">
    <source>
        <dbReference type="ARBA" id="ARBA00004442"/>
    </source>
</evidence>
<evidence type="ECO:0000256" key="3">
    <source>
        <dbReference type="ARBA" id="ARBA00023136"/>
    </source>
</evidence>
<sequence length="236" mass="25054">MSKSLKAGLASLLLLASSAAFAGDLPTRKGMLPPAPVLPEFYSWTGFYAGGQIGYSWASDKTRFVALNGALAGVAFDYSTDGVVGGGHAGFNYQLGGFVLGVEGDLEAVDAKGGFNDALGIGRVSRDWQASVRGRLGFALDRFMIYGTGGAAFTEFNYRLSNPATGLSETVQTSRGGWTAGGGLSYAFTDHLIGGIEYRYTDYGRFSRFARSAFLGLGTEQESTMHTVRTSISYKF</sequence>
<gene>
    <name evidence="8" type="ORF">DWE98_07980</name>
</gene>
<evidence type="ECO:0000256" key="5">
    <source>
        <dbReference type="ARBA" id="ARBA00038306"/>
    </source>
</evidence>
<evidence type="ECO:0000256" key="2">
    <source>
        <dbReference type="ARBA" id="ARBA00022729"/>
    </source>
</evidence>
<dbReference type="OrthoDB" id="9815357at2"/>
<dbReference type="Gene3D" id="2.40.160.20">
    <property type="match status" value="1"/>
</dbReference>
<dbReference type="SUPFAM" id="SSF56925">
    <property type="entry name" value="OMPA-like"/>
    <property type="match status" value="1"/>
</dbReference>
<accession>A0A370L9X6</accession>
<dbReference type="PANTHER" id="PTHR34001:SF3">
    <property type="entry name" value="BLL7405 PROTEIN"/>
    <property type="match status" value="1"/>
</dbReference>
<dbReference type="GO" id="GO:0009279">
    <property type="term" value="C:cell outer membrane"/>
    <property type="evidence" value="ECO:0007669"/>
    <property type="project" value="UniProtKB-SubCell"/>
</dbReference>
<comment type="caution">
    <text evidence="8">The sequence shown here is derived from an EMBL/GenBank/DDBJ whole genome shotgun (WGS) entry which is preliminary data.</text>
</comment>
<comment type="subcellular location">
    <subcellularLocation>
        <location evidence="1">Cell outer membrane</location>
    </subcellularLocation>
</comment>
<keyword evidence="9" id="KW-1185">Reference proteome</keyword>
<dbReference type="EMBL" id="QQTP01000003">
    <property type="protein sequence ID" value="RDJ26782.1"/>
    <property type="molecule type" value="Genomic_DNA"/>
</dbReference>
<evidence type="ECO:0000313" key="8">
    <source>
        <dbReference type="EMBL" id="RDJ26782.1"/>
    </source>
</evidence>
<evidence type="ECO:0000313" key="9">
    <source>
        <dbReference type="Proteomes" id="UP000255207"/>
    </source>
</evidence>
<dbReference type="PANTHER" id="PTHR34001">
    <property type="entry name" value="BLL7405 PROTEIN"/>
    <property type="match status" value="1"/>
</dbReference>
<evidence type="ECO:0000259" key="7">
    <source>
        <dbReference type="Pfam" id="PF13505"/>
    </source>
</evidence>
<dbReference type="RefSeq" id="WP_114828666.1">
    <property type="nucleotide sequence ID" value="NZ_QQTO01000001.1"/>
</dbReference>
<keyword evidence="4" id="KW-0998">Cell outer membrane</keyword>
<evidence type="ECO:0000256" key="6">
    <source>
        <dbReference type="SAM" id="SignalP"/>
    </source>
</evidence>
<feature type="signal peptide" evidence="6">
    <location>
        <begin position="1"/>
        <end position="22"/>
    </location>
</feature>
<evidence type="ECO:0000256" key="4">
    <source>
        <dbReference type="ARBA" id="ARBA00023237"/>
    </source>
</evidence>
<dbReference type="InterPro" id="IPR051692">
    <property type="entry name" value="OMP-like"/>
</dbReference>
<dbReference type="Proteomes" id="UP000255207">
    <property type="component" value="Unassembled WGS sequence"/>
</dbReference>
<dbReference type="InterPro" id="IPR011250">
    <property type="entry name" value="OMP/PagP_B-barrel"/>
</dbReference>
<comment type="similarity">
    <text evidence="5">Belongs to the Omp25/RopB family.</text>
</comment>
<keyword evidence="3" id="KW-0472">Membrane</keyword>
<dbReference type="InterPro" id="IPR027385">
    <property type="entry name" value="Beta-barrel_OMP"/>
</dbReference>
<reference evidence="9" key="1">
    <citation type="submission" date="2018-07" db="EMBL/GenBank/DDBJ databases">
        <authorList>
            <person name="Safronova V.I."/>
            <person name="Chirak E.R."/>
            <person name="Sazanova A.L."/>
        </authorList>
    </citation>
    <scope>NUCLEOTIDE SEQUENCE [LARGE SCALE GENOMIC DNA]</scope>
    <source>
        <strain evidence="9">RCAM04685</strain>
    </source>
</reference>